<dbReference type="Proteomes" id="UP000095390">
    <property type="component" value="Unassembled WGS sequence"/>
</dbReference>
<keyword evidence="2" id="KW-0378">Hydrolase</keyword>
<gene>
    <name evidence="2" type="primary">hsdR</name>
    <name evidence="2" type="ORF">ERS852578_02375</name>
</gene>
<name>A0A173UDF0_9FIRM</name>
<dbReference type="Gene3D" id="3.90.1570.30">
    <property type="match status" value="1"/>
</dbReference>
<dbReference type="SUPFAM" id="SSF52540">
    <property type="entry name" value="P-loop containing nucleoside triphosphate hydrolases"/>
    <property type="match status" value="2"/>
</dbReference>
<evidence type="ECO:0000259" key="1">
    <source>
        <dbReference type="PROSITE" id="PS51192"/>
    </source>
</evidence>
<dbReference type="PROSITE" id="PS51192">
    <property type="entry name" value="HELICASE_ATP_BIND_1"/>
    <property type="match status" value="1"/>
</dbReference>
<evidence type="ECO:0000313" key="3">
    <source>
        <dbReference type="Proteomes" id="UP000095390"/>
    </source>
</evidence>
<dbReference type="Gene3D" id="3.40.50.300">
    <property type="entry name" value="P-loop containing nucleotide triphosphate hydrolases"/>
    <property type="match status" value="2"/>
</dbReference>
<dbReference type="InterPro" id="IPR027417">
    <property type="entry name" value="P-loop_NTPase"/>
</dbReference>
<dbReference type="PANTHER" id="PTHR47396:SF1">
    <property type="entry name" value="ATP-DEPENDENT HELICASE IRC3-RELATED"/>
    <property type="match status" value="1"/>
</dbReference>
<dbReference type="InterPro" id="IPR029464">
    <property type="entry name" value="HSDR_N"/>
</dbReference>
<dbReference type="RefSeq" id="WP_055183149.1">
    <property type="nucleotide sequence ID" value="NZ_CYYC01000034.1"/>
</dbReference>
<dbReference type="InterPro" id="IPR050742">
    <property type="entry name" value="Helicase_Restrict-Modif_Enz"/>
</dbReference>
<dbReference type="EC" id="3.1.21.3" evidence="2"/>
<dbReference type="GO" id="GO:0005524">
    <property type="term" value="F:ATP binding"/>
    <property type="evidence" value="ECO:0007669"/>
    <property type="project" value="InterPro"/>
</dbReference>
<dbReference type="EMBL" id="CYYC01000034">
    <property type="protein sequence ID" value="CUN13093.1"/>
    <property type="molecule type" value="Genomic_DNA"/>
</dbReference>
<dbReference type="InterPro" id="IPR014001">
    <property type="entry name" value="Helicase_ATP-bd"/>
</dbReference>
<dbReference type="CDD" id="cd18032">
    <property type="entry name" value="DEXHc_RE_I_III_res"/>
    <property type="match status" value="1"/>
</dbReference>
<dbReference type="AlphaFoldDB" id="A0A173UDF0"/>
<dbReference type="Pfam" id="PF04851">
    <property type="entry name" value="ResIII"/>
    <property type="match status" value="1"/>
</dbReference>
<dbReference type="InterPro" id="IPR006935">
    <property type="entry name" value="Helicase/UvrB_N"/>
</dbReference>
<proteinExistence type="predicted"/>
<reference evidence="2 3" key="1">
    <citation type="submission" date="2015-09" db="EMBL/GenBank/DDBJ databases">
        <authorList>
            <consortium name="Pathogen Informatics"/>
        </authorList>
    </citation>
    <scope>NUCLEOTIDE SEQUENCE [LARGE SCALE GENOMIC DNA]</scope>
    <source>
        <strain evidence="2 3">2789STDY5834966</strain>
    </source>
</reference>
<evidence type="ECO:0000313" key="2">
    <source>
        <dbReference type="EMBL" id="CUN13093.1"/>
    </source>
</evidence>
<dbReference type="GO" id="GO:0003677">
    <property type="term" value="F:DNA binding"/>
    <property type="evidence" value="ECO:0007669"/>
    <property type="project" value="InterPro"/>
</dbReference>
<protein>
    <submittedName>
        <fullName evidence="2">Type-1 restriction enzyme R protein</fullName>
        <ecNumber evidence="2">3.1.21.3</ecNumber>
    </submittedName>
</protein>
<sequence>MKKKEASARIKINHLLEEAGWRFFDDKNGPANIQLEPNVKMSKADLTGLGENFDKVKNGFVDFLLLDDKGKPFIVLEAKAEDKDPLVGKEQAREYAKSLYLKYVILSNGNQHYFWNIYKGNPQLITAFPSYESIRESKAMNADPAKLYSEEIGADYIAVIKNPRYMEAPEYINPETRQQFLYDNGLRFLRQYQINALKALQESVRRGNQRFLFEMATGTGKTLTSAAVIRLFLRSGNANRVLFLVDRIELENQAKKNFQNYLVPDYHTVIFKENVDDWRKAEVVVSTVQTLMFNNKYKRFFKPTDFSLIIADECHRSINGNSRAVFEYFLGYKLGLTATPKDYIKNIDVERLKATDPRAWEKRQLLDSYKTFGCESGDPTYHYSLLDGVRDGYLINPTVVDARTDITTKLLADEGYAVISQGDEADEEQEETYFARDFEKKFFSEETNKMFVKTFMDNALRDPITGEIGKGIIFCVSRKHAAKITQLLNVYADMMFPGKYCSDFAMQITSDVMNAQTYTINFQNNNLCGTTSFLEGYKSSKTRICVTVGMMTTGYDCEDLLNIGLLRPIFSPTDFIQIKGRGTRKHDFIFKERNGGQEIVHKYPKETFKLFDFFGNCEYFEEKFDYDEVLKLPRFQGSSVSPGTPPVDPDGYENFAPDPLKTLVETKIGAEGMKIDRMYFDKFEETVKEDPVAREQYEQGNYPAVIRYIDDHIMNQPNEYYTWDKLRRSIGSDRRITAREILDKIFGVLPFFKSKKELVEDEFEGYALTHSIPSEKYADVKEFFATYVTDKDVRRAIEDRKFQLLGTDISTYTMADLKHLGLDSMQSVVDYVADNVNVSRFM</sequence>
<dbReference type="Pfam" id="PF13588">
    <property type="entry name" value="HSDR_N_2"/>
    <property type="match status" value="1"/>
</dbReference>
<dbReference type="SMART" id="SM00487">
    <property type="entry name" value="DEXDc"/>
    <property type="match status" value="1"/>
</dbReference>
<feature type="domain" description="Helicase ATP-binding" evidence="1">
    <location>
        <begin position="202"/>
        <end position="358"/>
    </location>
</feature>
<dbReference type="OrthoDB" id="9758243at2"/>
<organism evidence="2 3">
    <name type="scientific">Anaerobutyricum hallii</name>
    <dbReference type="NCBI Taxonomy" id="39488"/>
    <lineage>
        <taxon>Bacteria</taxon>
        <taxon>Bacillati</taxon>
        <taxon>Bacillota</taxon>
        <taxon>Clostridia</taxon>
        <taxon>Lachnospirales</taxon>
        <taxon>Lachnospiraceae</taxon>
        <taxon>Anaerobutyricum</taxon>
    </lineage>
</organism>
<dbReference type="GO" id="GO:0005829">
    <property type="term" value="C:cytosol"/>
    <property type="evidence" value="ECO:0007669"/>
    <property type="project" value="TreeGrafter"/>
</dbReference>
<accession>A0A173UDF0</accession>
<dbReference type="PANTHER" id="PTHR47396">
    <property type="entry name" value="TYPE I RESTRICTION ENZYME ECOKI R PROTEIN"/>
    <property type="match status" value="1"/>
</dbReference>
<dbReference type="GO" id="GO:0009035">
    <property type="term" value="F:type I site-specific deoxyribonuclease activity"/>
    <property type="evidence" value="ECO:0007669"/>
    <property type="project" value="UniProtKB-EC"/>
</dbReference>